<protein>
    <recommendedName>
        <fullName evidence="3">Transposase</fullName>
    </recommendedName>
</protein>
<gene>
    <name evidence="1" type="ORF">GCM10007377_12910</name>
</gene>
<dbReference type="AlphaFoldDB" id="A0A8J3EZV6"/>
<name>A0A8J3EZV6_9BIFI</name>
<keyword evidence="2" id="KW-1185">Reference proteome</keyword>
<accession>A0A8J3EZV6</accession>
<dbReference type="EMBL" id="BMDH01000003">
    <property type="protein sequence ID" value="GGI14836.1"/>
    <property type="molecule type" value="Genomic_DNA"/>
</dbReference>
<evidence type="ECO:0000313" key="2">
    <source>
        <dbReference type="Proteomes" id="UP000619536"/>
    </source>
</evidence>
<evidence type="ECO:0000313" key="1">
    <source>
        <dbReference type="EMBL" id="GGI14836.1"/>
    </source>
</evidence>
<dbReference type="Proteomes" id="UP000619536">
    <property type="component" value="Unassembled WGS sequence"/>
</dbReference>
<organism evidence="1 2">
    <name type="scientific">Galliscardovia ingluviei</name>
    <dbReference type="NCBI Taxonomy" id="1769422"/>
    <lineage>
        <taxon>Bacteria</taxon>
        <taxon>Bacillati</taxon>
        <taxon>Actinomycetota</taxon>
        <taxon>Actinomycetes</taxon>
        <taxon>Bifidobacteriales</taxon>
        <taxon>Bifidobacteriaceae</taxon>
        <taxon>Galliscardovia</taxon>
    </lineage>
</organism>
<proteinExistence type="predicted"/>
<sequence>MAHLTARAIDAIRAAFPLPVLLDIAGMAPSTFYYHRNHEDPNQKYEVYRAVIEQIAQKHTIPMTRIASGKLLIAKE</sequence>
<reference evidence="1" key="2">
    <citation type="submission" date="2020-09" db="EMBL/GenBank/DDBJ databases">
        <authorList>
            <person name="Sun Q."/>
            <person name="Sedlacek I."/>
        </authorList>
    </citation>
    <scope>NUCLEOTIDE SEQUENCE</scope>
    <source>
        <strain evidence="1">CCM 8606</strain>
    </source>
</reference>
<comment type="caution">
    <text evidence="1">The sequence shown here is derived from an EMBL/GenBank/DDBJ whole genome shotgun (WGS) entry which is preliminary data.</text>
</comment>
<reference evidence="1" key="1">
    <citation type="journal article" date="2014" name="Int. J. Syst. Evol. Microbiol.">
        <title>Complete genome sequence of Corynebacterium casei LMG S-19264T (=DSM 44701T), isolated from a smear-ripened cheese.</title>
        <authorList>
            <consortium name="US DOE Joint Genome Institute (JGI-PGF)"/>
            <person name="Walter F."/>
            <person name="Albersmeier A."/>
            <person name="Kalinowski J."/>
            <person name="Ruckert C."/>
        </authorList>
    </citation>
    <scope>NUCLEOTIDE SEQUENCE</scope>
    <source>
        <strain evidence="1">CCM 8606</strain>
    </source>
</reference>
<dbReference type="RefSeq" id="WP_188355454.1">
    <property type="nucleotide sequence ID" value="NZ_BMDH01000003.1"/>
</dbReference>
<evidence type="ECO:0008006" key="3">
    <source>
        <dbReference type="Google" id="ProtNLM"/>
    </source>
</evidence>